<dbReference type="PROSITE" id="PS51468">
    <property type="entry name" value="VIT"/>
    <property type="match status" value="1"/>
</dbReference>
<dbReference type="EMBL" id="BPWL01000001">
    <property type="protein sequence ID" value="GJJ06171.1"/>
    <property type="molecule type" value="Genomic_DNA"/>
</dbReference>
<evidence type="ECO:0000313" key="3">
    <source>
        <dbReference type="Proteomes" id="UP001050691"/>
    </source>
</evidence>
<reference evidence="2" key="1">
    <citation type="submission" date="2021-10" db="EMBL/GenBank/DDBJ databases">
        <title>De novo Genome Assembly of Clathrus columnatus (Basidiomycota, Fungi) Using Illumina and Nanopore Sequence Data.</title>
        <authorList>
            <person name="Ogiso-Tanaka E."/>
            <person name="Itagaki H."/>
            <person name="Hosoya T."/>
            <person name="Hosaka K."/>
        </authorList>
    </citation>
    <scope>NUCLEOTIDE SEQUENCE</scope>
    <source>
        <strain evidence="2">MO-923</strain>
    </source>
</reference>
<protein>
    <recommendedName>
        <fullName evidence="1">VIT domain-containing protein</fullName>
    </recommendedName>
</protein>
<feature type="domain" description="VIT" evidence="1">
    <location>
        <begin position="1"/>
        <end position="143"/>
    </location>
</feature>
<accession>A0AAV5A0R8</accession>
<proteinExistence type="predicted"/>
<evidence type="ECO:0000313" key="2">
    <source>
        <dbReference type="EMBL" id="GJJ06171.1"/>
    </source>
</evidence>
<name>A0AAV5A0R8_9AGAM</name>
<dbReference type="Pfam" id="PF08487">
    <property type="entry name" value="VIT"/>
    <property type="match status" value="1"/>
</dbReference>
<dbReference type="PANTHER" id="PTHR45737">
    <property type="entry name" value="VON WILLEBRAND FACTOR A DOMAIN-CONTAINING PROTEIN 5A"/>
    <property type="match status" value="1"/>
</dbReference>
<dbReference type="SMART" id="SM00609">
    <property type="entry name" value="VIT"/>
    <property type="match status" value="1"/>
</dbReference>
<sequence>MYGIVPITYGLPSDFPLLSSKIHYDLIDVQSLATLVLTYASNASVAADVNYVCPLPSDASVCSFKAVIDGTRTIKGVVKEKAKAKAEYDAAVAQGKTAALLQQDNVESNGELDSLRLTFPSIIAPRYGTPPNELLSLASRIHPIKTALEFSVSVQMTSHIKSITSPSHPISMTLGTSKLDSGDDFDPFKAHVALTSSDHLNKDIVVVITCQGLDRPRCTVESFSPEEGAQEFTDAYSLTLVPRFELPPLQKQEYIFLVDRSGSMGGQKMTAVRSALQVKNSDLFLSAMLNK</sequence>
<gene>
    <name evidence="2" type="ORF">Clacol_000360</name>
</gene>
<keyword evidence="3" id="KW-1185">Reference proteome</keyword>
<comment type="caution">
    <text evidence="2">The sequence shown here is derived from an EMBL/GenBank/DDBJ whole genome shotgun (WGS) entry which is preliminary data.</text>
</comment>
<dbReference type="AlphaFoldDB" id="A0AAV5A0R8"/>
<dbReference type="PANTHER" id="PTHR45737:SF6">
    <property type="entry name" value="VON WILLEBRAND FACTOR A DOMAIN-CONTAINING PROTEIN 5A"/>
    <property type="match status" value="1"/>
</dbReference>
<dbReference type="InterPro" id="IPR013694">
    <property type="entry name" value="VIT"/>
</dbReference>
<evidence type="ECO:0000259" key="1">
    <source>
        <dbReference type="PROSITE" id="PS51468"/>
    </source>
</evidence>
<dbReference type="Proteomes" id="UP001050691">
    <property type="component" value="Unassembled WGS sequence"/>
</dbReference>
<organism evidence="2 3">
    <name type="scientific">Clathrus columnatus</name>
    <dbReference type="NCBI Taxonomy" id="1419009"/>
    <lineage>
        <taxon>Eukaryota</taxon>
        <taxon>Fungi</taxon>
        <taxon>Dikarya</taxon>
        <taxon>Basidiomycota</taxon>
        <taxon>Agaricomycotina</taxon>
        <taxon>Agaricomycetes</taxon>
        <taxon>Phallomycetidae</taxon>
        <taxon>Phallales</taxon>
        <taxon>Clathraceae</taxon>
        <taxon>Clathrus</taxon>
    </lineage>
</organism>